<feature type="domain" description="AB hydrolase-1" evidence="2">
    <location>
        <begin position="26"/>
        <end position="263"/>
    </location>
</feature>
<dbReference type="InterPro" id="IPR000073">
    <property type="entry name" value="AB_hydrolase_1"/>
</dbReference>
<reference evidence="3 4" key="1">
    <citation type="submission" date="2020-09" db="EMBL/GenBank/DDBJ databases">
        <title>Diversity and distribution of actinomycetes associated with coral in the coast of Hainan.</title>
        <authorList>
            <person name="Li F."/>
        </authorList>
    </citation>
    <scope>NUCLEOTIDE SEQUENCE [LARGE SCALE GENOMIC DNA]</scope>
    <source>
        <strain evidence="3 4">HNM0947</strain>
    </source>
</reference>
<dbReference type="InterPro" id="IPR029058">
    <property type="entry name" value="AB_hydrolase_fold"/>
</dbReference>
<dbReference type="Gene3D" id="3.40.50.1820">
    <property type="entry name" value="alpha/beta hydrolase"/>
    <property type="match status" value="1"/>
</dbReference>
<evidence type="ECO:0000313" key="3">
    <source>
        <dbReference type="EMBL" id="MBE3000830.1"/>
    </source>
</evidence>
<gene>
    <name evidence="3" type="ORF">IDM40_19345</name>
</gene>
<dbReference type="PANTHER" id="PTHR43433">
    <property type="entry name" value="HYDROLASE, ALPHA/BETA FOLD FAMILY PROTEIN"/>
    <property type="match status" value="1"/>
</dbReference>
<comment type="caution">
    <text evidence="3">The sequence shown here is derived from an EMBL/GenBank/DDBJ whole genome shotgun (WGS) entry which is preliminary data.</text>
</comment>
<sequence length="277" mass="30705">MGHIEVGTENSAPIRLYYEDHGSGRPVVLVHGYPLDGTSWERQTAALLDAGYRVITYDRRGFGRSDKPTVGYDYDTFAADLDRVMTELDLRDAVLAGFSMGSGEVTRYLSRYGSARVARAAFLGALQPFLLQTDDNPEGVPQGVFDELREGVTRDRYAFFEDFLGDFFNADTFLGNRVSKQAFDAHMAVAFGASPHASVAAQPTWLTDFRQDLPRIDVPALIVHGTEDRILPVDATGRRFARALPEARYVEIEGAPHALLWTHEQEVNDALLDFVAG</sequence>
<keyword evidence="4" id="KW-1185">Reference proteome</keyword>
<name>A0ABR9PAW0_9ACTN</name>
<organism evidence="3 4">
    <name type="scientific">Nocardiopsis coralli</name>
    <dbReference type="NCBI Taxonomy" id="2772213"/>
    <lineage>
        <taxon>Bacteria</taxon>
        <taxon>Bacillati</taxon>
        <taxon>Actinomycetota</taxon>
        <taxon>Actinomycetes</taxon>
        <taxon>Streptosporangiales</taxon>
        <taxon>Nocardiopsidaceae</taxon>
        <taxon>Nocardiopsis</taxon>
    </lineage>
</organism>
<dbReference type="PRINTS" id="PR00412">
    <property type="entry name" value="EPOXHYDRLASE"/>
</dbReference>
<keyword evidence="1" id="KW-0575">Peroxidase</keyword>
<dbReference type="PANTHER" id="PTHR43433:SF4">
    <property type="entry name" value="NON-HEME CHLOROPEROXIDASE-RELATED"/>
    <property type="match status" value="1"/>
</dbReference>
<evidence type="ECO:0000256" key="1">
    <source>
        <dbReference type="ARBA" id="ARBA00022559"/>
    </source>
</evidence>
<dbReference type="InterPro" id="IPR000639">
    <property type="entry name" value="Epox_hydrolase-like"/>
</dbReference>
<evidence type="ECO:0000259" key="2">
    <source>
        <dbReference type="Pfam" id="PF00561"/>
    </source>
</evidence>
<dbReference type="PRINTS" id="PR00111">
    <property type="entry name" value="ABHYDROLASE"/>
</dbReference>
<keyword evidence="1" id="KW-0560">Oxidoreductase</keyword>
<keyword evidence="3" id="KW-0378">Hydrolase</keyword>
<evidence type="ECO:0000313" key="4">
    <source>
        <dbReference type="Proteomes" id="UP000806528"/>
    </source>
</evidence>
<dbReference type="Proteomes" id="UP000806528">
    <property type="component" value="Unassembled WGS sequence"/>
</dbReference>
<accession>A0ABR9PAW0</accession>
<dbReference type="SUPFAM" id="SSF53474">
    <property type="entry name" value="alpha/beta-Hydrolases"/>
    <property type="match status" value="1"/>
</dbReference>
<dbReference type="Pfam" id="PF00561">
    <property type="entry name" value="Abhydrolase_1"/>
    <property type="match status" value="1"/>
</dbReference>
<dbReference type="InterPro" id="IPR050471">
    <property type="entry name" value="AB_hydrolase"/>
</dbReference>
<dbReference type="GO" id="GO:0016787">
    <property type="term" value="F:hydrolase activity"/>
    <property type="evidence" value="ECO:0007669"/>
    <property type="project" value="UniProtKB-KW"/>
</dbReference>
<protein>
    <submittedName>
        <fullName evidence="3">Alpha/beta hydrolase</fullName>
    </submittedName>
</protein>
<dbReference type="EMBL" id="JADBGI010000018">
    <property type="protein sequence ID" value="MBE3000830.1"/>
    <property type="molecule type" value="Genomic_DNA"/>
</dbReference>
<dbReference type="RefSeq" id="WP_193123431.1">
    <property type="nucleotide sequence ID" value="NZ_JADBGI010000018.1"/>
</dbReference>
<proteinExistence type="predicted"/>